<accession>A0AAE1FG81</accession>
<dbReference type="AlphaFoldDB" id="A0AAE1FG81"/>
<gene>
    <name evidence="1" type="ORF">Pcinc_021579</name>
</gene>
<evidence type="ECO:0000313" key="1">
    <source>
        <dbReference type="EMBL" id="KAK3873403.1"/>
    </source>
</evidence>
<keyword evidence="2" id="KW-1185">Reference proteome</keyword>
<sequence length="122" mass="13685">MGKVNMLARAPDKAPSRPLCPTSPLCLPQLYTRPDTDYHHADTLALCWLGNGTPGWQATWQVATQARWETFTDARKLCDRDPENYKDTRPPPGQGKELLHEFQVTIPTREDQSVGKLAVLEG</sequence>
<comment type="caution">
    <text evidence="1">The sequence shown here is derived from an EMBL/GenBank/DDBJ whole genome shotgun (WGS) entry which is preliminary data.</text>
</comment>
<protein>
    <submittedName>
        <fullName evidence="1">Uncharacterized protein</fullName>
    </submittedName>
</protein>
<name>A0AAE1FG81_PETCI</name>
<dbReference type="EMBL" id="JAWQEG010002226">
    <property type="protein sequence ID" value="KAK3873403.1"/>
    <property type="molecule type" value="Genomic_DNA"/>
</dbReference>
<reference evidence="1" key="1">
    <citation type="submission" date="2023-10" db="EMBL/GenBank/DDBJ databases">
        <title>Genome assemblies of two species of porcelain crab, Petrolisthes cinctipes and Petrolisthes manimaculis (Anomura: Porcellanidae).</title>
        <authorList>
            <person name="Angst P."/>
        </authorList>
    </citation>
    <scope>NUCLEOTIDE SEQUENCE</scope>
    <source>
        <strain evidence="1">PB745_01</strain>
        <tissue evidence="1">Gill</tissue>
    </source>
</reference>
<dbReference type="Proteomes" id="UP001286313">
    <property type="component" value="Unassembled WGS sequence"/>
</dbReference>
<organism evidence="1 2">
    <name type="scientific">Petrolisthes cinctipes</name>
    <name type="common">Flat porcelain crab</name>
    <dbReference type="NCBI Taxonomy" id="88211"/>
    <lineage>
        <taxon>Eukaryota</taxon>
        <taxon>Metazoa</taxon>
        <taxon>Ecdysozoa</taxon>
        <taxon>Arthropoda</taxon>
        <taxon>Crustacea</taxon>
        <taxon>Multicrustacea</taxon>
        <taxon>Malacostraca</taxon>
        <taxon>Eumalacostraca</taxon>
        <taxon>Eucarida</taxon>
        <taxon>Decapoda</taxon>
        <taxon>Pleocyemata</taxon>
        <taxon>Anomura</taxon>
        <taxon>Galatheoidea</taxon>
        <taxon>Porcellanidae</taxon>
        <taxon>Petrolisthes</taxon>
    </lineage>
</organism>
<evidence type="ECO:0000313" key="2">
    <source>
        <dbReference type="Proteomes" id="UP001286313"/>
    </source>
</evidence>
<proteinExistence type="predicted"/>